<dbReference type="AlphaFoldDB" id="A0A1Q9CEY6"/>
<feature type="region of interest" description="Disordered" evidence="1">
    <location>
        <begin position="61"/>
        <end position="112"/>
    </location>
</feature>
<protein>
    <submittedName>
        <fullName evidence="2">Uncharacterized protein</fullName>
    </submittedName>
</protein>
<keyword evidence="3" id="KW-1185">Reference proteome</keyword>
<feature type="compositionally biased region" description="Low complexity" evidence="1">
    <location>
        <begin position="64"/>
        <end position="73"/>
    </location>
</feature>
<evidence type="ECO:0000256" key="1">
    <source>
        <dbReference type="SAM" id="MobiDB-lite"/>
    </source>
</evidence>
<evidence type="ECO:0000313" key="2">
    <source>
        <dbReference type="EMBL" id="OLP81504.1"/>
    </source>
</evidence>
<reference evidence="2 3" key="1">
    <citation type="submission" date="2016-02" db="EMBL/GenBank/DDBJ databases">
        <title>Genome analysis of coral dinoflagellate symbionts highlights evolutionary adaptations to a symbiotic lifestyle.</title>
        <authorList>
            <person name="Aranda M."/>
            <person name="Li Y."/>
            <person name="Liew Y.J."/>
            <person name="Baumgarten S."/>
            <person name="Simakov O."/>
            <person name="Wilson M."/>
            <person name="Piel J."/>
            <person name="Ashoor H."/>
            <person name="Bougouffa S."/>
            <person name="Bajic V.B."/>
            <person name="Ryu T."/>
            <person name="Ravasi T."/>
            <person name="Bayer T."/>
            <person name="Micklem G."/>
            <person name="Kim H."/>
            <person name="Bhak J."/>
            <person name="Lajeunesse T.C."/>
            <person name="Voolstra C.R."/>
        </authorList>
    </citation>
    <scope>NUCLEOTIDE SEQUENCE [LARGE SCALE GENOMIC DNA]</scope>
    <source>
        <strain evidence="2 3">CCMP2467</strain>
    </source>
</reference>
<feature type="compositionally biased region" description="Basic and acidic residues" evidence="1">
    <location>
        <begin position="91"/>
        <end position="105"/>
    </location>
</feature>
<proteinExistence type="predicted"/>
<comment type="caution">
    <text evidence="2">The sequence shown here is derived from an EMBL/GenBank/DDBJ whole genome shotgun (WGS) entry which is preliminary data.</text>
</comment>
<accession>A0A1Q9CEY6</accession>
<gene>
    <name evidence="2" type="ORF">AK812_SmicGene37956</name>
</gene>
<name>A0A1Q9CEY6_SYMMI</name>
<dbReference type="EMBL" id="LSRX01001275">
    <property type="protein sequence ID" value="OLP81504.1"/>
    <property type="molecule type" value="Genomic_DNA"/>
</dbReference>
<sequence>MLVILVCDKVTIIIVIIVFIIKARHVVRDLLTSENGVPLQAYRDQGGYRDEVPERHKELDGAVDDGAGVGPVVRGDKNPEIDEQWDDLDEDMLKADPLPKGDPKLKGLTAHG</sequence>
<organism evidence="2 3">
    <name type="scientific">Symbiodinium microadriaticum</name>
    <name type="common">Dinoflagellate</name>
    <name type="synonym">Zooxanthella microadriatica</name>
    <dbReference type="NCBI Taxonomy" id="2951"/>
    <lineage>
        <taxon>Eukaryota</taxon>
        <taxon>Sar</taxon>
        <taxon>Alveolata</taxon>
        <taxon>Dinophyceae</taxon>
        <taxon>Suessiales</taxon>
        <taxon>Symbiodiniaceae</taxon>
        <taxon>Symbiodinium</taxon>
    </lineage>
</organism>
<feature type="compositionally biased region" description="Acidic residues" evidence="1">
    <location>
        <begin position="81"/>
        <end position="90"/>
    </location>
</feature>
<evidence type="ECO:0000313" key="3">
    <source>
        <dbReference type="Proteomes" id="UP000186817"/>
    </source>
</evidence>
<dbReference type="Proteomes" id="UP000186817">
    <property type="component" value="Unassembled WGS sequence"/>
</dbReference>